<gene>
    <name evidence="1" type="ORF">V6x_51630</name>
</gene>
<accession>A0A5A8B2S2</accession>
<evidence type="ECO:0000313" key="1">
    <source>
        <dbReference type="EMBL" id="QDU05426.1"/>
    </source>
</evidence>
<dbReference type="Proteomes" id="UP000320722">
    <property type="component" value="Chromosome"/>
</dbReference>
<dbReference type="EMBL" id="CP036347">
    <property type="protein sequence ID" value="QDU05426.1"/>
    <property type="molecule type" value="Genomic_DNA"/>
</dbReference>
<accession>A0A517WJJ3</accession>
<dbReference type="RefSeq" id="WP_145043726.1">
    <property type="nucleotide sequence ID" value="NZ_CP036347.1"/>
</dbReference>
<dbReference type="AlphaFoldDB" id="A0A517WJJ3"/>
<reference evidence="1 2" key="1">
    <citation type="submission" date="2019-02" db="EMBL/GenBank/DDBJ databases">
        <title>Deep-cultivation of Planctomycetes and their phenomic and genomic characterization uncovers novel biology.</title>
        <authorList>
            <person name="Wiegand S."/>
            <person name="Jogler M."/>
            <person name="Boedeker C."/>
            <person name="Pinto D."/>
            <person name="Vollmers J."/>
            <person name="Rivas-Marin E."/>
            <person name="Kohn T."/>
            <person name="Peeters S.H."/>
            <person name="Heuer A."/>
            <person name="Rast P."/>
            <person name="Oberbeckmann S."/>
            <person name="Bunk B."/>
            <person name="Jeske O."/>
            <person name="Meyerdierks A."/>
            <person name="Storesund J.E."/>
            <person name="Kallscheuer N."/>
            <person name="Luecker S."/>
            <person name="Lage O.M."/>
            <person name="Pohl T."/>
            <person name="Merkel B.J."/>
            <person name="Hornburger P."/>
            <person name="Mueller R.-W."/>
            <person name="Bruemmer F."/>
            <person name="Labrenz M."/>
            <person name="Spormann A.M."/>
            <person name="Op den Camp H."/>
            <person name="Overmann J."/>
            <person name="Amann R."/>
            <person name="Jetten M.S.M."/>
            <person name="Mascher T."/>
            <person name="Medema M.H."/>
            <person name="Devos D.P."/>
            <person name="Kaster A.-K."/>
            <person name="Ovreas L."/>
            <person name="Rohde M."/>
            <person name="Galperin M.Y."/>
            <person name="Jogler C."/>
        </authorList>
    </citation>
    <scope>NUCLEOTIDE SEQUENCE [LARGE SCALE GENOMIC DNA]</scope>
    <source>
        <strain evidence="1 2">V6</strain>
    </source>
</reference>
<protein>
    <submittedName>
        <fullName evidence="1">Uncharacterized protein</fullName>
    </submittedName>
</protein>
<proteinExistence type="predicted"/>
<evidence type="ECO:0000313" key="2">
    <source>
        <dbReference type="Proteomes" id="UP000320722"/>
    </source>
</evidence>
<dbReference type="Gene3D" id="3.90.1720.80">
    <property type="match status" value="1"/>
</dbReference>
<organism evidence="1 2">
    <name type="scientific">Gimesia chilikensis</name>
    <dbReference type="NCBI Taxonomy" id="2605989"/>
    <lineage>
        <taxon>Bacteria</taxon>
        <taxon>Pseudomonadati</taxon>
        <taxon>Planctomycetota</taxon>
        <taxon>Planctomycetia</taxon>
        <taxon>Planctomycetales</taxon>
        <taxon>Planctomycetaceae</taxon>
        <taxon>Gimesia</taxon>
    </lineage>
</organism>
<sequence>MDSSGQDAKTELNSSTQAWSWSKITPFFSKYGCSVQSCVFYLPPDCSSQPGTFCCALNLSDAIIKANYSLPDASMVNYCPHGRVRNADGMARICRVQNGGKIDVSGWDNRPSWKGIVYFEGNEVTQHIDFWDGRQALHKSYPNASVVWFWRMGT</sequence>
<name>A0A517WJJ3_9PLAN</name>